<dbReference type="STRING" id="342108.amb0025"/>
<name>Q2WBE6_PARM1</name>
<dbReference type="EMBL" id="AP007255">
    <property type="protein sequence ID" value="BAE48829.1"/>
    <property type="molecule type" value="Genomic_DNA"/>
</dbReference>
<keyword evidence="4" id="KW-1185">Reference proteome</keyword>
<evidence type="ECO:0000259" key="2">
    <source>
        <dbReference type="Pfam" id="PF13609"/>
    </source>
</evidence>
<evidence type="ECO:0000256" key="1">
    <source>
        <dbReference type="SAM" id="SignalP"/>
    </source>
</evidence>
<evidence type="ECO:0000313" key="4">
    <source>
        <dbReference type="Proteomes" id="UP000007058"/>
    </source>
</evidence>
<sequence>MGVVFAKPKRGDTMKKILLTSTALVAAGMLSAGAASAAEKIKLNVGGYSKWWVVGAWQDKGFQNGATGTIGGSANGSTSSGSMRQNVDVKGDNEIWFSGSTALDNGLKVGVMVTLEAGGHSDTVTDNIDNSYAWIEGGFGKVLAGIHANGTALLHVQAPDAAGNFTNGGMMMGNWAITKPAGVMGMNQRVGYTVSSNTTAIISDDKAEKLTYVAPSFYGLTLGASYIPNVVRSGATGLGQHGRGNGSDRLGAWGGGALYTNTFGPVGVKASAGYVWVDLTGTGGAEKALTQQAYGAQLSYAGFTLGGSVQRASDDRKQGGVTSAVLSGTSQAGTYGGKGTGGGQLDFGGTAYDVGLQYASGPYAVSFAYFHSSVIGLSDTTLRNGKDDTIDAYQVSGKYNLGPGVDVLASVGYIEYRDQRDGLAGASANQNNYYSNSGWTAMTGLSLSF</sequence>
<evidence type="ECO:0000313" key="3">
    <source>
        <dbReference type="EMBL" id="BAE48829.1"/>
    </source>
</evidence>
<protein>
    <submittedName>
        <fullName evidence="3">Hypothetical PE-PGRS family protein Rv1325c/MT1367</fullName>
    </submittedName>
</protein>
<dbReference type="Pfam" id="PF13609">
    <property type="entry name" value="Porin_4"/>
    <property type="match status" value="1"/>
</dbReference>
<feature type="chain" id="PRO_5004218395" evidence="1">
    <location>
        <begin position="38"/>
        <end position="449"/>
    </location>
</feature>
<accession>Q2WBE6</accession>
<gene>
    <name evidence="3" type="ordered locus">amb0025</name>
</gene>
<dbReference type="Gene3D" id="2.40.160.10">
    <property type="entry name" value="Porin"/>
    <property type="match status" value="1"/>
</dbReference>
<dbReference type="GO" id="GO:0016020">
    <property type="term" value="C:membrane"/>
    <property type="evidence" value="ECO:0007669"/>
    <property type="project" value="InterPro"/>
</dbReference>
<feature type="signal peptide" evidence="1">
    <location>
        <begin position="1"/>
        <end position="37"/>
    </location>
</feature>
<keyword evidence="1" id="KW-0732">Signal</keyword>
<dbReference type="SUPFAM" id="SSF56935">
    <property type="entry name" value="Porins"/>
    <property type="match status" value="1"/>
</dbReference>
<dbReference type="KEGG" id="mag:amb0025"/>
<dbReference type="GO" id="GO:0015288">
    <property type="term" value="F:porin activity"/>
    <property type="evidence" value="ECO:0007669"/>
    <property type="project" value="InterPro"/>
</dbReference>
<dbReference type="AlphaFoldDB" id="Q2WBE6"/>
<dbReference type="HOGENOM" id="CLU_062803_0_0_5"/>
<dbReference type="InterPro" id="IPR033900">
    <property type="entry name" value="Gram_neg_porin_domain"/>
</dbReference>
<dbReference type="Proteomes" id="UP000007058">
    <property type="component" value="Chromosome"/>
</dbReference>
<organism evidence="3 4">
    <name type="scientific">Paramagnetospirillum magneticum (strain ATCC 700264 / AMB-1)</name>
    <name type="common">Magnetospirillum magneticum</name>
    <dbReference type="NCBI Taxonomy" id="342108"/>
    <lineage>
        <taxon>Bacteria</taxon>
        <taxon>Pseudomonadati</taxon>
        <taxon>Pseudomonadota</taxon>
        <taxon>Alphaproteobacteria</taxon>
        <taxon>Rhodospirillales</taxon>
        <taxon>Magnetospirillaceae</taxon>
        <taxon>Paramagnetospirillum</taxon>
    </lineage>
</organism>
<dbReference type="InterPro" id="IPR023614">
    <property type="entry name" value="Porin_dom_sf"/>
</dbReference>
<feature type="domain" description="Porin" evidence="2">
    <location>
        <begin position="22"/>
        <end position="419"/>
    </location>
</feature>
<proteinExistence type="predicted"/>
<reference evidence="3 4" key="1">
    <citation type="journal article" date="2005" name="DNA Res.">
        <title>Complete genome sequence of the facultative anaerobic magnetotactic bacterium Magnetospirillum sp. strain AMB-1.</title>
        <authorList>
            <person name="Matsunaga T."/>
            <person name="Okamura Y."/>
            <person name="Fukuda Y."/>
            <person name="Wahyudi A.T."/>
            <person name="Murase Y."/>
            <person name="Takeyama H."/>
        </authorList>
    </citation>
    <scope>NUCLEOTIDE SEQUENCE [LARGE SCALE GENOMIC DNA]</scope>
    <source>
        <strain evidence="4">ATCC 700264 / AMB-1</strain>
    </source>
</reference>